<sequence>MFKKVIAMIILTMFCLTQAGFAAPQNLRQDSDTAAAGGIGTALQSAANADRKAQLCRQIWEHWWKGWGLAWPQKEVELIEQGRTRNFRYHRAMMLIKYIELVGADEFYTNLQQKNAAQADEIIKQAGNDFLAWSINHINNMIKHYQKFPDSVAGYMLKKYFGSEDPDSYEVWIKEADKMSTWTEEEKTAFLKDMAQRITSLITYARSMVYATTYRQKEQDMFLSGPDGHVLVEFLSHYRKRYVFGGKDYNFPAEKLIIDIAPGQDNKLLGAAVQQSRYFEMLASAKIGDLTVSVVRVAAGSDEYPNPLSALSGQLATIRADTKGQTRDRLRGQDSRRRERFMRAQTKEETPAEDEREDDSNKVSTETDQAVSAKAEGADTLEKVREIAVMLGLKHEDVPLRVTAAHKSNFDLWQIWYKAGKVVLAYKSGSTISVNGEIFNEHSARRDEFNGYEIVVTIGRAKEIVMNRFLVEASRLADAIDESVQEEYKQGCQAAILTKTLAFRTEILAFMPTLLETVFKDTQYIAVEAPSEQEKELVAALNTRLPEEHQIIVFDTIGAATDAIKQYPNINEDKIEIYGTSGDYAENTSINLDMIDLLKLFEDRDEAVFESIRKNIVLLTQV</sequence>
<feature type="region of interest" description="Disordered" evidence="1">
    <location>
        <begin position="321"/>
        <end position="376"/>
    </location>
</feature>
<accession>A0A2J0LIW2</accession>
<proteinExistence type="predicted"/>
<protein>
    <submittedName>
        <fullName evidence="3">Uncharacterized protein</fullName>
    </submittedName>
</protein>
<evidence type="ECO:0000256" key="1">
    <source>
        <dbReference type="SAM" id="MobiDB-lite"/>
    </source>
</evidence>
<reference evidence="3 4" key="1">
    <citation type="submission" date="2017-09" db="EMBL/GenBank/DDBJ databases">
        <title>Depth-based differentiation of microbial function through sediment-hosted aquifers and enrichment of novel symbionts in the deep terrestrial subsurface.</title>
        <authorList>
            <person name="Probst A.J."/>
            <person name="Ladd B."/>
            <person name="Jarett J.K."/>
            <person name="Geller-Mcgrath D.E."/>
            <person name="Sieber C.M."/>
            <person name="Emerson J.B."/>
            <person name="Anantharaman K."/>
            <person name="Thomas B.C."/>
            <person name="Malmstrom R."/>
            <person name="Stieglmeier M."/>
            <person name="Klingl A."/>
            <person name="Woyke T."/>
            <person name="Ryan C.M."/>
            <person name="Banfield J.F."/>
        </authorList>
    </citation>
    <scope>NUCLEOTIDE SEQUENCE [LARGE SCALE GENOMIC DNA]</scope>
    <source>
        <strain evidence="3">CG12_big_fil_rev_8_21_14_0_65_43_15</strain>
    </source>
</reference>
<evidence type="ECO:0000256" key="2">
    <source>
        <dbReference type="SAM" id="SignalP"/>
    </source>
</evidence>
<name>A0A2J0LIW2_9BACT</name>
<feature type="compositionally biased region" description="Basic and acidic residues" evidence="1">
    <location>
        <begin position="321"/>
        <end position="350"/>
    </location>
</feature>
<comment type="caution">
    <text evidence="3">The sequence shown here is derived from an EMBL/GenBank/DDBJ whole genome shotgun (WGS) entry which is preliminary data.</text>
</comment>
<feature type="signal peptide" evidence="2">
    <location>
        <begin position="1"/>
        <end position="22"/>
    </location>
</feature>
<dbReference type="AlphaFoldDB" id="A0A2J0LIW2"/>
<keyword evidence="2" id="KW-0732">Signal</keyword>
<dbReference type="Proteomes" id="UP000231267">
    <property type="component" value="Unassembled WGS sequence"/>
</dbReference>
<dbReference type="EMBL" id="PFGP01000029">
    <property type="protein sequence ID" value="PIW66784.1"/>
    <property type="molecule type" value="Genomic_DNA"/>
</dbReference>
<gene>
    <name evidence="3" type="ORF">COW11_01440</name>
</gene>
<evidence type="ECO:0000313" key="4">
    <source>
        <dbReference type="Proteomes" id="UP000231267"/>
    </source>
</evidence>
<organism evidence="3 4">
    <name type="scientific">Candidatus Taenaricola geysiri</name>
    <dbReference type="NCBI Taxonomy" id="1974752"/>
    <lineage>
        <taxon>Bacteria</taxon>
        <taxon>Pseudomonadati</taxon>
        <taxon>Candidatus Omnitrophota</taxon>
        <taxon>Candidatus Taenaricola</taxon>
    </lineage>
</organism>
<evidence type="ECO:0000313" key="3">
    <source>
        <dbReference type="EMBL" id="PIW66784.1"/>
    </source>
</evidence>
<feature type="chain" id="PRO_5014399921" evidence="2">
    <location>
        <begin position="23"/>
        <end position="622"/>
    </location>
</feature>